<evidence type="ECO:0000256" key="1">
    <source>
        <dbReference type="SAM" id="Phobius"/>
    </source>
</evidence>
<evidence type="ECO:0000313" key="3">
    <source>
        <dbReference type="Proteomes" id="UP000549052"/>
    </source>
</evidence>
<keyword evidence="1" id="KW-0812">Transmembrane</keyword>
<keyword evidence="1" id="KW-1133">Transmembrane helix</keyword>
<dbReference type="EMBL" id="JACGXN010000021">
    <property type="protein sequence ID" value="MBA8882023.1"/>
    <property type="molecule type" value="Genomic_DNA"/>
</dbReference>
<feature type="transmembrane region" description="Helical" evidence="1">
    <location>
        <begin position="7"/>
        <end position="29"/>
    </location>
</feature>
<dbReference type="AlphaFoldDB" id="A0A839EN56"/>
<protein>
    <recommendedName>
        <fullName evidence="4">Type II secretion system protein GspC N-terminal domain-containing protein</fullName>
    </recommendedName>
</protein>
<evidence type="ECO:0000313" key="2">
    <source>
        <dbReference type="EMBL" id="MBA8882023.1"/>
    </source>
</evidence>
<keyword evidence="1" id="KW-0472">Membrane</keyword>
<evidence type="ECO:0008006" key="4">
    <source>
        <dbReference type="Google" id="ProtNLM"/>
    </source>
</evidence>
<reference evidence="2 3" key="1">
    <citation type="submission" date="2020-07" db="EMBL/GenBank/DDBJ databases">
        <title>Genomic Encyclopedia of Type Strains, Phase IV (KMG-V): Genome sequencing to study the core and pangenomes of soil and plant-associated prokaryotes.</title>
        <authorList>
            <person name="Whitman W."/>
        </authorList>
    </citation>
    <scope>NUCLEOTIDE SEQUENCE [LARGE SCALE GENOMIC DNA]</scope>
    <source>
        <strain evidence="2 3">AN3</strain>
    </source>
</reference>
<dbReference type="Proteomes" id="UP000549052">
    <property type="component" value="Unassembled WGS sequence"/>
</dbReference>
<keyword evidence="3" id="KW-1185">Reference proteome</keyword>
<accession>A0A839EN56</accession>
<name>A0A839EN56_9HYPH</name>
<proteinExistence type="predicted"/>
<comment type="caution">
    <text evidence="2">The sequence shown here is derived from an EMBL/GenBank/DDBJ whole genome shotgun (WGS) entry which is preliminary data.</text>
</comment>
<dbReference type="RefSeq" id="WP_182552725.1">
    <property type="nucleotide sequence ID" value="NZ_JACGXN010000021.1"/>
</dbReference>
<organism evidence="2 3">
    <name type="scientific">Phyllobacterium myrsinacearum</name>
    <dbReference type="NCBI Taxonomy" id="28101"/>
    <lineage>
        <taxon>Bacteria</taxon>
        <taxon>Pseudomonadati</taxon>
        <taxon>Pseudomonadota</taxon>
        <taxon>Alphaproteobacteria</taxon>
        <taxon>Hyphomicrobiales</taxon>
        <taxon>Phyllobacteriaceae</taxon>
        <taxon>Phyllobacterium</taxon>
    </lineage>
</organism>
<gene>
    <name evidence="2" type="ORF">FHW16_005771</name>
</gene>
<sequence length="180" mass="19398">MRQMLRIHTTIIALSLVGVAVFGLSNLWMANNPVDISADITAVPRDQAVKAEKAALARNPEIPLEITETVARPLFSPTRREYVPKPPIVESVAPPVVAVAAVPQIPVKKPAIRFQGTSQTGGRIAALIANEDGSNSDWMSVGQTLGPWTIAVIEQGRIVITLNDEKAVYSLYPESSDHAQ</sequence>